<dbReference type="Pfam" id="PF04296">
    <property type="entry name" value="YlxR"/>
    <property type="match status" value="1"/>
</dbReference>
<dbReference type="PANTHER" id="PTHR34215">
    <property type="entry name" value="BLL0784 PROTEIN"/>
    <property type="match status" value="1"/>
</dbReference>
<dbReference type="InterPro" id="IPR007393">
    <property type="entry name" value="YlxR_dom"/>
</dbReference>
<feature type="domain" description="YlxR" evidence="1">
    <location>
        <begin position="6"/>
        <end position="75"/>
    </location>
</feature>
<dbReference type="Proteomes" id="UP001500187">
    <property type="component" value="Unassembled WGS sequence"/>
</dbReference>
<organism evidence="2 3">
    <name type="scientific">Rothia endophytica</name>
    <dbReference type="NCBI Taxonomy" id="1324766"/>
    <lineage>
        <taxon>Bacteria</taxon>
        <taxon>Bacillati</taxon>
        <taxon>Actinomycetota</taxon>
        <taxon>Actinomycetes</taxon>
        <taxon>Micrococcales</taxon>
        <taxon>Micrococcaceae</taxon>
        <taxon>Rothia</taxon>
    </lineage>
</organism>
<name>A0ABP9BHP7_9MICC</name>
<dbReference type="RefSeq" id="WP_251380797.1">
    <property type="nucleotide sequence ID" value="NZ_BAABKP010000002.1"/>
</dbReference>
<dbReference type="PANTHER" id="PTHR34215:SF1">
    <property type="entry name" value="YLXR DOMAIN-CONTAINING PROTEIN"/>
    <property type="match status" value="1"/>
</dbReference>
<reference evidence="3" key="1">
    <citation type="journal article" date="2019" name="Int. J. Syst. Evol. Microbiol.">
        <title>The Global Catalogue of Microorganisms (GCM) 10K type strain sequencing project: providing services to taxonomists for standard genome sequencing and annotation.</title>
        <authorList>
            <consortium name="The Broad Institute Genomics Platform"/>
            <consortium name="The Broad Institute Genome Sequencing Center for Infectious Disease"/>
            <person name="Wu L."/>
            <person name="Ma J."/>
        </authorList>
    </citation>
    <scope>NUCLEOTIDE SEQUENCE [LARGE SCALE GENOMIC DNA]</scope>
    <source>
        <strain evidence="3">JCM 18541</strain>
    </source>
</reference>
<dbReference type="InterPro" id="IPR035931">
    <property type="entry name" value="YlxR-like_sf"/>
</dbReference>
<dbReference type="SUPFAM" id="SSF64376">
    <property type="entry name" value="YlxR-like"/>
    <property type="match status" value="1"/>
</dbReference>
<protein>
    <submittedName>
        <fullName evidence="2">YlxR family protein</fullName>
    </submittedName>
</protein>
<proteinExistence type="predicted"/>
<dbReference type="Gene3D" id="3.30.1230.10">
    <property type="entry name" value="YlxR-like"/>
    <property type="match status" value="1"/>
</dbReference>
<evidence type="ECO:0000259" key="1">
    <source>
        <dbReference type="Pfam" id="PF04296"/>
    </source>
</evidence>
<dbReference type="InterPro" id="IPR037465">
    <property type="entry name" value="YlxR"/>
</dbReference>
<dbReference type="EMBL" id="BAABKP010000002">
    <property type="protein sequence ID" value="GAA4795683.1"/>
    <property type="molecule type" value="Genomic_DNA"/>
</dbReference>
<evidence type="ECO:0000313" key="2">
    <source>
        <dbReference type="EMBL" id="GAA4795683.1"/>
    </source>
</evidence>
<comment type="caution">
    <text evidence="2">The sequence shown here is derived from an EMBL/GenBank/DDBJ whole genome shotgun (WGS) entry which is preliminary data.</text>
</comment>
<accession>A0ABP9BHP7</accession>
<keyword evidence="3" id="KW-1185">Reference proteome</keyword>
<gene>
    <name evidence="2" type="ORF">GCM10023352_13680</name>
</gene>
<sequence>MHTPLRTCIGCRATAAQSDLIRIAKVDGEPPRLTFDPAKNHPGRGAWLHHTQECLALAIKKNAFSRAFRTRVQPNELVITA</sequence>
<evidence type="ECO:0000313" key="3">
    <source>
        <dbReference type="Proteomes" id="UP001500187"/>
    </source>
</evidence>